<organism evidence="3 4">
    <name type="scientific">Flavobacterium gossypii</name>
    <dbReference type="NCBI Taxonomy" id="1646119"/>
    <lineage>
        <taxon>Bacteria</taxon>
        <taxon>Pseudomonadati</taxon>
        <taxon>Bacteroidota</taxon>
        <taxon>Flavobacteriia</taxon>
        <taxon>Flavobacteriales</taxon>
        <taxon>Flavobacteriaceae</taxon>
        <taxon>Flavobacterium</taxon>
    </lineage>
</organism>
<sequence length="375" mass="43064">MKRNKIVHILHSVGGVDVSLRLILSNIDNTKFENVIIHGQKDTENIFLDKSNQKVKSYRIPINRDISVKNDLKSIIQTYKIIKKEKPDLIHSHSAKGGIVGRIVGRLLGVKVLHTPQAYSYLSTENFLKRRIYITIEKLFANGNSILLASSNSEKDRATKEIGYKETHTILFNNSIQPINQLSELSIEKTWPDEYICTVGRPSFQKNIELMIQVIFEIKKHQKNIHLVLMGVGYHSPQLDLIKNLIIKLDLKSNITLLDWTGREDIFRIINDSKLYISTARYEGLPYSIIESLALSKPCVVSDCDGNRDLIVNNFNGFVIKDNNAESFSTKIIEILNDEQLYLKFSQNAKKYFIENFNILDNIKKLENIYKSNIL</sequence>
<proteinExistence type="predicted"/>
<name>A0ABR6DR67_9FLAO</name>
<evidence type="ECO:0000313" key="4">
    <source>
        <dbReference type="Proteomes" id="UP000555003"/>
    </source>
</evidence>
<dbReference type="InterPro" id="IPR028098">
    <property type="entry name" value="Glyco_trans_4-like_N"/>
</dbReference>
<dbReference type="Pfam" id="PF13579">
    <property type="entry name" value="Glyco_trans_4_4"/>
    <property type="match status" value="1"/>
</dbReference>
<dbReference type="EMBL" id="JACJIS010000001">
    <property type="protein sequence ID" value="MBA9073370.1"/>
    <property type="molecule type" value="Genomic_DNA"/>
</dbReference>
<dbReference type="RefSeq" id="WP_182493137.1">
    <property type="nucleotide sequence ID" value="NZ_JACJIS010000001.1"/>
</dbReference>
<accession>A0ABR6DR67</accession>
<dbReference type="InterPro" id="IPR001296">
    <property type="entry name" value="Glyco_trans_1"/>
</dbReference>
<dbReference type="Gene3D" id="3.40.50.2000">
    <property type="entry name" value="Glycogen Phosphorylase B"/>
    <property type="match status" value="2"/>
</dbReference>
<evidence type="ECO:0000313" key="3">
    <source>
        <dbReference type="EMBL" id="MBA9073370.1"/>
    </source>
</evidence>
<dbReference type="Pfam" id="PF00534">
    <property type="entry name" value="Glycos_transf_1"/>
    <property type="match status" value="1"/>
</dbReference>
<dbReference type="SUPFAM" id="SSF53756">
    <property type="entry name" value="UDP-Glycosyltransferase/glycogen phosphorylase"/>
    <property type="match status" value="1"/>
</dbReference>
<dbReference type="PANTHER" id="PTHR12526">
    <property type="entry name" value="GLYCOSYLTRANSFERASE"/>
    <property type="match status" value="1"/>
</dbReference>
<evidence type="ECO:0000259" key="2">
    <source>
        <dbReference type="Pfam" id="PF13579"/>
    </source>
</evidence>
<protein>
    <submittedName>
        <fullName evidence="3">Glycosyltransferase involved in cell wall biosynthesis</fullName>
    </submittedName>
</protein>
<comment type="caution">
    <text evidence="3">The sequence shown here is derived from an EMBL/GenBank/DDBJ whole genome shotgun (WGS) entry which is preliminary data.</text>
</comment>
<evidence type="ECO:0000259" key="1">
    <source>
        <dbReference type="Pfam" id="PF00534"/>
    </source>
</evidence>
<feature type="domain" description="Glycosyltransferase subfamily 4-like N-terminal" evidence="2">
    <location>
        <begin position="54"/>
        <end position="168"/>
    </location>
</feature>
<keyword evidence="4" id="KW-1185">Reference proteome</keyword>
<dbReference type="Proteomes" id="UP000555003">
    <property type="component" value="Unassembled WGS sequence"/>
</dbReference>
<reference evidence="3 4" key="1">
    <citation type="submission" date="2020-08" db="EMBL/GenBank/DDBJ databases">
        <title>Genomic Encyclopedia of Type Strains, Phase IV (KMG-IV): sequencing the most valuable type-strain genomes for metagenomic binning, comparative biology and taxonomic classification.</title>
        <authorList>
            <person name="Goeker M."/>
        </authorList>
    </citation>
    <scope>NUCLEOTIDE SEQUENCE [LARGE SCALE GENOMIC DNA]</scope>
    <source>
        <strain evidence="3 4">DSM 100397</strain>
    </source>
</reference>
<feature type="domain" description="Glycosyl transferase family 1" evidence="1">
    <location>
        <begin position="193"/>
        <end position="351"/>
    </location>
</feature>
<dbReference type="PANTHER" id="PTHR12526:SF638">
    <property type="entry name" value="SPORE COAT PROTEIN SA"/>
    <property type="match status" value="1"/>
</dbReference>
<gene>
    <name evidence="3" type="ORF">GGR22_001496</name>
</gene>